<accession>A0A450ZDZ1</accession>
<dbReference type="AlphaFoldDB" id="A0A450ZDZ1"/>
<keyword evidence="3" id="KW-0378">Hydrolase</keyword>
<reference evidence="3" key="1">
    <citation type="submission" date="2019-02" db="EMBL/GenBank/DDBJ databases">
        <authorList>
            <person name="Gruber-Vodicka R. H."/>
            <person name="Seah K. B. B."/>
        </authorList>
    </citation>
    <scope>NUCLEOTIDE SEQUENCE</scope>
    <source>
        <strain evidence="3">BECK_BY1</strain>
    </source>
</reference>
<keyword evidence="3" id="KW-0540">Nuclease</keyword>
<gene>
    <name evidence="3" type="ORF">BECKTUN1418D_GA0071000_101334</name>
</gene>
<name>A0A450ZDZ1_9GAMM</name>
<evidence type="ECO:0000259" key="2">
    <source>
        <dbReference type="Pfam" id="PF05685"/>
    </source>
</evidence>
<evidence type="ECO:0000256" key="1">
    <source>
        <dbReference type="SAM" id="MobiDB-lite"/>
    </source>
</evidence>
<dbReference type="Pfam" id="PF05685">
    <property type="entry name" value="Uma2"/>
    <property type="match status" value="1"/>
</dbReference>
<dbReference type="EMBL" id="CAADFX010000013">
    <property type="protein sequence ID" value="VFK52005.1"/>
    <property type="molecule type" value="Genomic_DNA"/>
</dbReference>
<dbReference type="InterPro" id="IPR012296">
    <property type="entry name" value="Nuclease_put_TT1808"/>
</dbReference>
<dbReference type="PANTHER" id="PTHR34107">
    <property type="entry name" value="SLL0198 PROTEIN-RELATED"/>
    <property type="match status" value="1"/>
</dbReference>
<proteinExistence type="predicted"/>
<dbReference type="GO" id="GO:0004519">
    <property type="term" value="F:endonuclease activity"/>
    <property type="evidence" value="ECO:0007669"/>
    <property type="project" value="UniProtKB-KW"/>
</dbReference>
<feature type="region of interest" description="Disordered" evidence="1">
    <location>
        <begin position="81"/>
        <end position="101"/>
    </location>
</feature>
<dbReference type="InterPro" id="IPR011335">
    <property type="entry name" value="Restrct_endonuc-II-like"/>
</dbReference>
<feature type="domain" description="Putative restriction endonuclease" evidence="2">
    <location>
        <begin position="111"/>
        <end position="186"/>
    </location>
</feature>
<dbReference type="PANTHER" id="PTHR34107:SF4">
    <property type="entry name" value="SLL1222 PROTEIN"/>
    <property type="match status" value="1"/>
</dbReference>
<dbReference type="CDD" id="cd06260">
    <property type="entry name" value="DUF820-like"/>
    <property type="match status" value="1"/>
</dbReference>
<dbReference type="Gene3D" id="3.90.1570.10">
    <property type="entry name" value="tt1808, chain A"/>
    <property type="match status" value="1"/>
</dbReference>
<sequence>MTPYISIWAGYGPECVSDDKRAQGPKPVLRMAEPPRGAGVDGVESSVGWAKSPSDVPIIGSQTGSQSSVGWASLRVPIIDSQTGSRTGPQTGPQVGSQTTSEMGTAQGAFAHPTELTPDWVCEVLSPATARTDRVLKMPLYAAFGVGHLWLIDPGLQTLEVFESQEGKWFLWGTFQENDTVSAPPFDALHFNLGRLWP</sequence>
<dbReference type="InterPro" id="IPR008538">
    <property type="entry name" value="Uma2"/>
</dbReference>
<keyword evidence="3" id="KW-0255">Endonuclease</keyword>
<dbReference type="SUPFAM" id="SSF52980">
    <property type="entry name" value="Restriction endonuclease-like"/>
    <property type="match status" value="1"/>
</dbReference>
<protein>
    <submittedName>
        <fullName evidence="3">Restriction endonuclease</fullName>
    </submittedName>
</protein>
<evidence type="ECO:0000313" key="3">
    <source>
        <dbReference type="EMBL" id="VFK52005.1"/>
    </source>
</evidence>
<organism evidence="3">
    <name type="scientific">Candidatus Kentrum sp. TUN</name>
    <dbReference type="NCBI Taxonomy" id="2126343"/>
    <lineage>
        <taxon>Bacteria</taxon>
        <taxon>Pseudomonadati</taxon>
        <taxon>Pseudomonadota</taxon>
        <taxon>Gammaproteobacteria</taxon>
        <taxon>Candidatus Kentrum</taxon>
    </lineage>
</organism>